<evidence type="ECO:0000256" key="9">
    <source>
        <dbReference type="ARBA" id="ARBA00037313"/>
    </source>
</evidence>
<evidence type="ECO:0000256" key="10">
    <source>
        <dbReference type="RuleBase" id="RU362097"/>
    </source>
</evidence>
<evidence type="ECO:0000256" key="4">
    <source>
        <dbReference type="ARBA" id="ARBA00022692"/>
    </source>
</evidence>
<organism evidence="11 12">
    <name type="scientific">Aquilutibacter rugosus</name>
    <dbReference type="NCBI Taxonomy" id="3115820"/>
    <lineage>
        <taxon>Bacteria</taxon>
        <taxon>Pseudomonadati</taxon>
        <taxon>Pseudomonadota</taxon>
        <taxon>Gammaproteobacteria</taxon>
        <taxon>Lysobacterales</taxon>
        <taxon>Lysobacteraceae</taxon>
        <taxon>Aquilutibacter</taxon>
    </lineage>
</organism>
<comment type="function">
    <text evidence="9">Could be involved in resistance to puromycin, acriflavine and tetraphenylarsonium chloride.</text>
</comment>
<keyword evidence="8 10" id="KW-0449">Lipoprotein</keyword>
<gene>
    <name evidence="11" type="ORF">V3390_06180</name>
</gene>
<accession>A0ABU7UZB5</accession>
<evidence type="ECO:0000256" key="7">
    <source>
        <dbReference type="ARBA" id="ARBA00023139"/>
    </source>
</evidence>
<keyword evidence="12" id="KW-1185">Reference proteome</keyword>
<protein>
    <submittedName>
        <fullName evidence="11">Efflux transporter outer membrane subunit</fullName>
    </submittedName>
</protein>
<dbReference type="InterPro" id="IPR003423">
    <property type="entry name" value="OMP_efflux"/>
</dbReference>
<dbReference type="Gene3D" id="2.20.200.10">
    <property type="entry name" value="Outer membrane efflux proteins (OEP)"/>
    <property type="match status" value="1"/>
</dbReference>
<keyword evidence="7 10" id="KW-0564">Palmitate</keyword>
<evidence type="ECO:0000256" key="2">
    <source>
        <dbReference type="ARBA" id="ARBA00007613"/>
    </source>
</evidence>
<dbReference type="InterPro" id="IPR010131">
    <property type="entry name" value="MdtP/NodT-like"/>
</dbReference>
<evidence type="ECO:0000313" key="11">
    <source>
        <dbReference type="EMBL" id="MEF2155822.1"/>
    </source>
</evidence>
<comment type="similarity">
    <text evidence="2 10">Belongs to the outer membrane factor (OMF) (TC 1.B.17) family.</text>
</comment>
<dbReference type="NCBIfam" id="TIGR01845">
    <property type="entry name" value="outer_NodT"/>
    <property type="match status" value="1"/>
</dbReference>
<keyword evidence="6 10" id="KW-0472">Membrane</keyword>
<dbReference type="EMBL" id="JAZHBO010000002">
    <property type="protein sequence ID" value="MEF2155822.1"/>
    <property type="molecule type" value="Genomic_DNA"/>
</dbReference>
<keyword evidence="4 10" id="KW-0812">Transmembrane</keyword>
<evidence type="ECO:0000256" key="3">
    <source>
        <dbReference type="ARBA" id="ARBA00022452"/>
    </source>
</evidence>
<dbReference type="RefSeq" id="WP_331703812.1">
    <property type="nucleotide sequence ID" value="NZ_JAZHBO010000002.1"/>
</dbReference>
<feature type="chain" id="PRO_5044962999" evidence="10">
    <location>
        <begin position="26"/>
        <end position="480"/>
    </location>
</feature>
<dbReference type="PANTHER" id="PTHR30203">
    <property type="entry name" value="OUTER MEMBRANE CATION EFFLUX PROTEIN"/>
    <property type="match status" value="1"/>
</dbReference>
<reference evidence="11 12" key="1">
    <citation type="submission" date="2024-01" db="EMBL/GenBank/DDBJ databases">
        <title>Novel species of the genus Luteimonas isolated from rivers.</title>
        <authorList>
            <person name="Lu H."/>
        </authorList>
    </citation>
    <scope>NUCLEOTIDE SEQUENCE [LARGE SCALE GENOMIC DNA]</scope>
    <source>
        <strain evidence="11 12">FXH3W</strain>
    </source>
</reference>
<keyword evidence="5 10" id="KW-0732">Signal</keyword>
<proteinExistence type="inferred from homology"/>
<dbReference type="Gene3D" id="1.20.1600.10">
    <property type="entry name" value="Outer membrane efflux proteins (OEP)"/>
    <property type="match status" value="1"/>
</dbReference>
<sequence>MSKSQSFRPRGLTAAALAMALSACASTGGLQPKGQIHDANATLATQESLGQYVRSGAEFPAANWWTAFGDAQLDTLIREALSAQPSLDAANARVDLANAQLGLVTQEDKWQGQAVGQVSGVQLPETIIPEPIGGEFKATTIGRVQFSKTFDVWGSNKAKQAQSLDAVHAAQVDVQAARLSIAANIARAYVGLDQAYRAKDVAADERQRNEALLKLASARVKKGLDNELQVRNSQMAIASAQQLSFAADQQIAFLKHAIAALMGQGPDRGNAITRPAMKQAGRLNVPSVLPSELLGHRPDLVAARWRVEAAAKGIDVAKAAFYPTINLSGMAGLAAADVMDLFSAKALLLQVGPSISLPLFAQRRLQGQLAVNDAQYDLAVAQYNGLLAGALREVADALTSNRTLDAQIGSLQMAVDAARKAEAIAVARYRAGLGTQIDVLNAQRPLLQMNQQLVALKAQKNQTLVDLNTALGGGVLMEGN</sequence>
<dbReference type="Proteomes" id="UP001356170">
    <property type="component" value="Unassembled WGS sequence"/>
</dbReference>
<evidence type="ECO:0000256" key="6">
    <source>
        <dbReference type="ARBA" id="ARBA00023136"/>
    </source>
</evidence>
<name>A0ABU7UZB5_9GAMM</name>
<evidence type="ECO:0000313" key="12">
    <source>
        <dbReference type="Proteomes" id="UP001356170"/>
    </source>
</evidence>
<feature type="signal peptide" evidence="10">
    <location>
        <begin position="1"/>
        <end position="25"/>
    </location>
</feature>
<comment type="caution">
    <text evidence="11">The sequence shown here is derived from an EMBL/GenBank/DDBJ whole genome shotgun (WGS) entry which is preliminary data.</text>
</comment>
<keyword evidence="3 10" id="KW-1134">Transmembrane beta strand</keyword>
<dbReference type="PROSITE" id="PS51257">
    <property type="entry name" value="PROKAR_LIPOPROTEIN"/>
    <property type="match status" value="1"/>
</dbReference>
<evidence type="ECO:0000256" key="5">
    <source>
        <dbReference type="ARBA" id="ARBA00022729"/>
    </source>
</evidence>
<dbReference type="SUPFAM" id="SSF56954">
    <property type="entry name" value="Outer membrane efflux proteins (OEP)"/>
    <property type="match status" value="1"/>
</dbReference>
<dbReference type="Pfam" id="PF02321">
    <property type="entry name" value="OEP"/>
    <property type="match status" value="2"/>
</dbReference>
<evidence type="ECO:0000256" key="1">
    <source>
        <dbReference type="ARBA" id="ARBA00004370"/>
    </source>
</evidence>
<evidence type="ECO:0000256" key="8">
    <source>
        <dbReference type="ARBA" id="ARBA00023288"/>
    </source>
</evidence>
<dbReference type="PANTHER" id="PTHR30203:SF20">
    <property type="entry name" value="MULTIDRUG RESISTANCE OUTER MEMBRANE PROTEIN MDTP-RELATED"/>
    <property type="match status" value="1"/>
</dbReference>
<comment type="subcellular location">
    <subcellularLocation>
        <location evidence="10">Cell outer membrane</location>
        <topology evidence="10">Lipid-anchor</topology>
    </subcellularLocation>
    <subcellularLocation>
        <location evidence="1">Membrane</location>
    </subcellularLocation>
</comment>